<dbReference type="InterPro" id="IPR009057">
    <property type="entry name" value="Homeodomain-like_sf"/>
</dbReference>
<dbReference type="SUPFAM" id="SSF46689">
    <property type="entry name" value="Homeodomain-like"/>
    <property type="match status" value="1"/>
</dbReference>
<dbReference type="Pfam" id="PF13305">
    <property type="entry name" value="TetR_C_33"/>
    <property type="match status" value="1"/>
</dbReference>
<organism evidence="6 7">
    <name type="scientific">Chelativorans intermedius</name>
    <dbReference type="NCBI Taxonomy" id="515947"/>
    <lineage>
        <taxon>Bacteria</taxon>
        <taxon>Pseudomonadati</taxon>
        <taxon>Pseudomonadota</taxon>
        <taxon>Alphaproteobacteria</taxon>
        <taxon>Hyphomicrobiales</taxon>
        <taxon>Phyllobacteriaceae</taxon>
        <taxon>Chelativorans</taxon>
    </lineage>
</organism>
<evidence type="ECO:0000259" key="5">
    <source>
        <dbReference type="PROSITE" id="PS50977"/>
    </source>
</evidence>
<dbReference type="InterPro" id="IPR036271">
    <property type="entry name" value="Tet_transcr_reg_TetR-rel_C_sf"/>
</dbReference>
<dbReference type="InterPro" id="IPR001647">
    <property type="entry name" value="HTH_TetR"/>
</dbReference>
<feature type="domain" description="HTH tetR-type" evidence="5">
    <location>
        <begin position="9"/>
        <end position="69"/>
    </location>
</feature>
<accession>A0ABV6D9D6</accession>
<name>A0ABV6D9D6_9HYPH</name>
<evidence type="ECO:0000256" key="4">
    <source>
        <dbReference type="PROSITE-ProRule" id="PRU00335"/>
    </source>
</evidence>
<reference evidence="6 7" key="1">
    <citation type="submission" date="2024-09" db="EMBL/GenBank/DDBJ databases">
        <authorList>
            <person name="Sun Q."/>
            <person name="Mori K."/>
        </authorList>
    </citation>
    <scope>NUCLEOTIDE SEQUENCE [LARGE SCALE GENOMIC DNA]</scope>
    <source>
        <strain evidence="6 7">CCM 8543</strain>
    </source>
</reference>
<evidence type="ECO:0000313" key="6">
    <source>
        <dbReference type="EMBL" id="MFC0209275.1"/>
    </source>
</evidence>
<evidence type="ECO:0000256" key="1">
    <source>
        <dbReference type="ARBA" id="ARBA00023015"/>
    </source>
</evidence>
<comment type="caution">
    <text evidence="6">The sequence shown here is derived from an EMBL/GenBank/DDBJ whole genome shotgun (WGS) entry which is preliminary data.</text>
</comment>
<protein>
    <submittedName>
        <fullName evidence="6">TetR/AcrR family transcriptional regulator</fullName>
    </submittedName>
</protein>
<dbReference type="Gene3D" id="1.10.357.10">
    <property type="entry name" value="Tetracycline Repressor, domain 2"/>
    <property type="match status" value="1"/>
</dbReference>
<dbReference type="RefSeq" id="WP_261520294.1">
    <property type="nucleotide sequence ID" value="NZ_JAODNW010000010.1"/>
</dbReference>
<evidence type="ECO:0000313" key="7">
    <source>
        <dbReference type="Proteomes" id="UP001589755"/>
    </source>
</evidence>
<dbReference type="PANTHER" id="PTHR30055:SF234">
    <property type="entry name" value="HTH-TYPE TRANSCRIPTIONAL REGULATOR BETI"/>
    <property type="match status" value="1"/>
</dbReference>
<gene>
    <name evidence="6" type="ORF">ACFFJ2_12790</name>
</gene>
<dbReference type="Pfam" id="PF00440">
    <property type="entry name" value="TetR_N"/>
    <property type="match status" value="1"/>
</dbReference>
<proteinExistence type="predicted"/>
<dbReference type="EMBL" id="JBHLXD010000020">
    <property type="protein sequence ID" value="MFC0209275.1"/>
    <property type="molecule type" value="Genomic_DNA"/>
</dbReference>
<evidence type="ECO:0000256" key="2">
    <source>
        <dbReference type="ARBA" id="ARBA00023125"/>
    </source>
</evidence>
<dbReference type="PROSITE" id="PS50977">
    <property type="entry name" value="HTH_TETR_2"/>
    <property type="match status" value="1"/>
</dbReference>
<keyword evidence="1" id="KW-0805">Transcription regulation</keyword>
<feature type="DNA-binding region" description="H-T-H motif" evidence="4">
    <location>
        <begin position="32"/>
        <end position="51"/>
    </location>
</feature>
<keyword evidence="2 4" id="KW-0238">DNA-binding</keyword>
<keyword evidence="3" id="KW-0804">Transcription</keyword>
<dbReference type="InterPro" id="IPR025996">
    <property type="entry name" value="MT1864/Rv1816-like_C"/>
</dbReference>
<dbReference type="InterPro" id="IPR050109">
    <property type="entry name" value="HTH-type_TetR-like_transc_reg"/>
</dbReference>
<dbReference type="PANTHER" id="PTHR30055">
    <property type="entry name" value="HTH-TYPE TRANSCRIPTIONAL REGULATOR RUTR"/>
    <property type="match status" value="1"/>
</dbReference>
<dbReference type="PRINTS" id="PR00455">
    <property type="entry name" value="HTHTETR"/>
</dbReference>
<dbReference type="Proteomes" id="UP001589755">
    <property type="component" value="Unassembled WGS sequence"/>
</dbReference>
<sequence length="233" mass="26068">MTRRARQRAATLEEIRRVARRLLVERGSAAVSINAIAREMGLSGPALYRYYASQAELAAALRADFYRELIDRMRAAGEQCGGTPGRRLLAISRALRGWAVAHPAEFGWLFASPAPAMGEPRGASPDCETGQAFGLVFLEQMVDIWQTQRFPVPSLEDMDPSLAEQLRAYSQKIDGQLPPEAAYVFLSCWMRLYGLLCMEVLNQISFAFTDLEPVFEESLQELCRMVDVPYEAP</sequence>
<dbReference type="SUPFAM" id="SSF48498">
    <property type="entry name" value="Tetracyclin repressor-like, C-terminal domain"/>
    <property type="match status" value="1"/>
</dbReference>
<keyword evidence="7" id="KW-1185">Reference proteome</keyword>
<evidence type="ECO:0000256" key="3">
    <source>
        <dbReference type="ARBA" id="ARBA00023163"/>
    </source>
</evidence>